<dbReference type="Pfam" id="PF07719">
    <property type="entry name" value="TPR_2"/>
    <property type="match status" value="1"/>
</dbReference>
<dbReference type="InterPro" id="IPR011990">
    <property type="entry name" value="TPR-like_helical_dom_sf"/>
</dbReference>
<dbReference type="PANTHER" id="PTHR45586">
    <property type="entry name" value="TPR REPEAT-CONTAINING PROTEIN PA4667"/>
    <property type="match status" value="1"/>
</dbReference>
<comment type="caution">
    <text evidence="5">The sequence shown here is derived from an EMBL/GenBank/DDBJ whole genome shotgun (WGS) entry which is preliminary data.</text>
</comment>
<evidence type="ECO:0000256" key="4">
    <source>
        <dbReference type="SAM" id="SignalP"/>
    </source>
</evidence>
<evidence type="ECO:0000256" key="3">
    <source>
        <dbReference type="PROSITE-ProRule" id="PRU00339"/>
    </source>
</evidence>
<dbReference type="PANTHER" id="PTHR45586:SF1">
    <property type="entry name" value="LIPOPOLYSACCHARIDE ASSEMBLY PROTEIN B"/>
    <property type="match status" value="1"/>
</dbReference>
<feature type="chain" id="PRO_5032458143" evidence="4">
    <location>
        <begin position="27"/>
        <end position="577"/>
    </location>
</feature>
<accession>A0A845MA90</accession>
<sequence length="577" mass="63672">MPRPFRTARNMGVAAMLALTPLTAAAQEPSGFAGAYLAARSADTNADFEALVQYGTRALVEMPENATIMEGLLVAYIGLGQIDSAVPLARRLLDLSPRNELGKIVLLGDAMAREDWEEVRSTMNAGFSVGGLMDPLILAWSAIGEGRMSRALEIFDQLEADEVARQVSAFEKAQALAYVGDFESAAEILSGEQFDLTLNRAGVMAYVQILSQLGRNDEALELIEERLPDTGDEEIVDLRARLEDGETIPFTAVRSPLDGLSMLFYNVAEVLSNDASPSLVMIYARIAEHLNPDNIGATLLTASVFERIGNLDLAVKTYDQVGADSRAHVQAMLGKAAALRRLDRVEEGIETLADLADANPDVAPVQVALGDAYRYEERWEEATAAYDRAIALYDTEVSAQWAVYFARGITNERGGDWPAAEADFRKALELEPDQPSVLNYLGYSYVEKRENLDEALAMIERAVEQRPNQGFIVDSLGWVYYRLGRYEEAVPQMEKAVSLMPVDPVVNDHLGDVYWAVGREREAEFQWSRALSFINDDSDLEEVKPDRIRRKLEVGLDQVLIEEGGEPIHRQENAAAN</sequence>
<protein>
    <submittedName>
        <fullName evidence="5">Tetratricopeptide repeat protein</fullName>
    </submittedName>
</protein>
<gene>
    <name evidence="5" type="ORF">GQE99_19485</name>
</gene>
<dbReference type="RefSeq" id="WP_161353626.1">
    <property type="nucleotide sequence ID" value="NZ_WTUX01000022.1"/>
</dbReference>
<dbReference type="PROSITE" id="PS50005">
    <property type="entry name" value="TPR"/>
    <property type="match status" value="3"/>
</dbReference>
<dbReference type="Pfam" id="PF13432">
    <property type="entry name" value="TPR_16"/>
    <property type="match status" value="2"/>
</dbReference>
<dbReference type="EMBL" id="WTUX01000022">
    <property type="protein sequence ID" value="MZR15207.1"/>
    <property type="molecule type" value="Genomic_DNA"/>
</dbReference>
<dbReference type="SUPFAM" id="SSF48452">
    <property type="entry name" value="TPR-like"/>
    <property type="match status" value="3"/>
</dbReference>
<dbReference type="InterPro" id="IPR019734">
    <property type="entry name" value="TPR_rpt"/>
</dbReference>
<evidence type="ECO:0000313" key="5">
    <source>
        <dbReference type="EMBL" id="MZR15207.1"/>
    </source>
</evidence>
<dbReference type="InterPro" id="IPR051012">
    <property type="entry name" value="CellSynth/LPSAsmb/PSIAsmb"/>
</dbReference>
<keyword evidence="2 3" id="KW-0802">TPR repeat</keyword>
<keyword evidence="6" id="KW-1185">Reference proteome</keyword>
<feature type="repeat" description="TPR" evidence="3">
    <location>
        <begin position="401"/>
        <end position="434"/>
    </location>
</feature>
<dbReference type="Proteomes" id="UP000467322">
    <property type="component" value="Unassembled WGS sequence"/>
</dbReference>
<reference evidence="5 6" key="1">
    <citation type="submission" date="2019-12" db="EMBL/GenBank/DDBJ databases">
        <title>Maritimibacter sp. nov. sp. isolated from sea sand.</title>
        <authorList>
            <person name="Kim J."/>
            <person name="Jeong S.E."/>
            <person name="Jung H.S."/>
            <person name="Jeon C.O."/>
        </authorList>
    </citation>
    <scope>NUCLEOTIDE SEQUENCE [LARGE SCALE GENOMIC DNA]</scope>
    <source>
        <strain evidence="5 6">DP07</strain>
    </source>
</reference>
<evidence type="ECO:0000256" key="1">
    <source>
        <dbReference type="ARBA" id="ARBA00022737"/>
    </source>
</evidence>
<organism evidence="5 6">
    <name type="scientific">Maritimibacter harenae</name>
    <dbReference type="NCBI Taxonomy" id="2606218"/>
    <lineage>
        <taxon>Bacteria</taxon>
        <taxon>Pseudomonadati</taxon>
        <taxon>Pseudomonadota</taxon>
        <taxon>Alphaproteobacteria</taxon>
        <taxon>Rhodobacterales</taxon>
        <taxon>Roseobacteraceae</taxon>
        <taxon>Maritimibacter</taxon>
    </lineage>
</organism>
<evidence type="ECO:0000256" key="2">
    <source>
        <dbReference type="ARBA" id="ARBA00022803"/>
    </source>
</evidence>
<evidence type="ECO:0000313" key="6">
    <source>
        <dbReference type="Proteomes" id="UP000467322"/>
    </source>
</evidence>
<keyword evidence="1" id="KW-0677">Repeat</keyword>
<feature type="signal peptide" evidence="4">
    <location>
        <begin position="1"/>
        <end position="26"/>
    </location>
</feature>
<dbReference type="Pfam" id="PF13176">
    <property type="entry name" value="TPR_7"/>
    <property type="match status" value="1"/>
</dbReference>
<keyword evidence="4" id="KW-0732">Signal</keyword>
<name>A0A845MA90_9RHOB</name>
<dbReference type="AlphaFoldDB" id="A0A845MA90"/>
<dbReference type="SMART" id="SM00028">
    <property type="entry name" value="TPR"/>
    <property type="match status" value="7"/>
</dbReference>
<feature type="repeat" description="TPR" evidence="3">
    <location>
        <begin position="470"/>
        <end position="503"/>
    </location>
</feature>
<dbReference type="InterPro" id="IPR013105">
    <property type="entry name" value="TPR_2"/>
</dbReference>
<dbReference type="Gene3D" id="1.25.40.10">
    <property type="entry name" value="Tetratricopeptide repeat domain"/>
    <property type="match status" value="2"/>
</dbReference>
<proteinExistence type="predicted"/>
<feature type="repeat" description="TPR" evidence="3">
    <location>
        <begin position="363"/>
        <end position="396"/>
    </location>
</feature>